<evidence type="ECO:0000313" key="2">
    <source>
        <dbReference type="Proteomes" id="UP000593842"/>
    </source>
</evidence>
<accession>A0A7I8DZL7</accession>
<dbReference type="AlphaFoldDB" id="A0A7I8DZL7"/>
<gene>
    <name evidence="1" type="ORF">Fi14EGH31_18140</name>
</gene>
<protein>
    <submittedName>
        <fullName evidence="1">Uncharacterized protein</fullName>
    </submittedName>
</protein>
<name>A0A7I8DZL7_9FIRM</name>
<reference evidence="2" key="1">
    <citation type="submission" date="2020-09" db="EMBL/GenBank/DDBJ databases">
        <title>Complete genome sequencing of Faecalibacillus intestinalis strain 14EGH31.</title>
        <authorList>
            <person name="Sakamoto M."/>
            <person name="Murakami T."/>
            <person name="Mori H."/>
        </authorList>
    </citation>
    <scope>NUCLEOTIDE SEQUENCE [LARGE SCALE GENOMIC DNA]</scope>
    <source>
        <strain evidence="2">14EGH31</strain>
    </source>
</reference>
<sequence>MDKVIRSFIVLFVLLIAITGYHKSYDQSYNASTINNLKENIFFAVRI</sequence>
<evidence type="ECO:0000313" key="1">
    <source>
        <dbReference type="EMBL" id="BCL58102.1"/>
    </source>
</evidence>
<dbReference type="EMBL" id="AP024085">
    <property type="protein sequence ID" value="BCL58102.1"/>
    <property type="molecule type" value="Genomic_DNA"/>
</dbReference>
<dbReference type="KEGG" id="fit:Fi14EGH31_18140"/>
<dbReference type="Proteomes" id="UP000593842">
    <property type="component" value="Chromosome"/>
</dbReference>
<organism evidence="1 2">
    <name type="scientific">Faecalibacillus intestinalis</name>
    <dbReference type="NCBI Taxonomy" id="1982626"/>
    <lineage>
        <taxon>Bacteria</taxon>
        <taxon>Bacillati</taxon>
        <taxon>Bacillota</taxon>
        <taxon>Erysipelotrichia</taxon>
        <taxon>Erysipelotrichales</taxon>
        <taxon>Coprobacillaceae</taxon>
        <taxon>Faecalibacillus</taxon>
    </lineage>
</organism>
<proteinExistence type="predicted"/>